<dbReference type="RefSeq" id="WP_066821962.1">
    <property type="nucleotide sequence ID" value="NZ_LTBA01000002.1"/>
</dbReference>
<dbReference type="OrthoDB" id="9780707at2"/>
<keyword evidence="3" id="KW-0560">Oxidoreductase</keyword>
<proteinExistence type="predicted"/>
<dbReference type="Proteomes" id="UP000075531">
    <property type="component" value="Unassembled WGS sequence"/>
</dbReference>
<dbReference type="NCBIfam" id="TIGR00715">
    <property type="entry name" value="precor6x_red"/>
    <property type="match status" value="1"/>
</dbReference>
<dbReference type="PROSITE" id="PS51014">
    <property type="entry name" value="COBK_CBIJ"/>
    <property type="match status" value="1"/>
</dbReference>
<evidence type="ECO:0000313" key="4">
    <source>
        <dbReference type="EMBL" id="KYH35509.1"/>
    </source>
</evidence>
<protein>
    <submittedName>
        <fullName evidence="4">Cobalt-precorrin-6x reductase</fullName>
    </submittedName>
</protein>
<reference evidence="4 5" key="1">
    <citation type="submission" date="2016-02" db="EMBL/GenBank/DDBJ databases">
        <title>Genome sequence of Clostridium tepidiprofundi DSM 19306.</title>
        <authorList>
            <person name="Poehlein A."/>
            <person name="Daniel R."/>
        </authorList>
    </citation>
    <scope>NUCLEOTIDE SEQUENCE [LARGE SCALE GENOMIC DNA]</scope>
    <source>
        <strain evidence="4 5">DSM 19306</strain>
    </source>
</reference>
<dbReference type="AlphaFoldDB" id="A0A151B6I7"/>
<evidence type="ECO:0000256" key="2">
    <source>
        <dbReference type="ARBA" id="ARBA00022573"/>
    </source>
</evidence>
<dbReference type="UniPathway" id="UPA00148"/>
<dbReference type="STRING" id="1121338.CLTEP_04480"/>
<evidence type="ECO:0000256" key="1">
    <source>
        <dbReference type="ARBA" id="ARBA00004953"/>
    </source>
</evidence>
<dbReference type="GO" id="GO:0009236">
    <property type="term" value="P:cobalamin biosynthetic process"/>
    <property type="evidence" value="ECO:0007669"/>
    <property type="project" value="UniProtKB-UniPathway"/>
</dbReference>
<evidence type="ECO:0000256" key="3">
    <source>
        <dbReference type="ARBA" id="ARBA00023002"/>
    </source>
</evidence>
<dbReference type="InterPro" id="IPR003723">
    <property type="entry name" value="Precorrin-6x_reduct"/>
</dbReference>
<comment type="pathway">
    <text evidence="1">Cofactor biosynthesis; adenosylcobalamin biosynthesis.</text>
</comment>
<dbReference type="PANTHER" id="PTHR36925">
    <property type="entry name" value="COBALT-PRECORRIN-6A REDUCTASE"/>
    <property type="match status" value="1"/>
</dbReference>
<dbReference type="EMBL" id="LTBA01000002">
    <property type="protein sequence ID" value="KYH35509.1"/>
    <property type="molecule type" value="Genomic_DNA"/>
</dbReference>
<comment type="caution">
    <text evidence="4">The sequence shown here is derived from an EMBL/GenBank/DDBJ whole genome shotgun (WGS) entry which is preliminary data.</text>
</comment>
<keyword evidence="2" id="KW-0169">Cobalamin biosynthesis</keyword>
<gene>
    <name evidence="4" type="ORF">CLTEP_04480</name>
</gene>
<dbReference type="NCBIfam" id="NF005970">
    <property type="entry name" value="PRK08057.1-4"/>
    <property type="match status" value="1"/>
</dbReference>
<evidence type="ECO:0000313" key="5">
    <source>
        <dbReference type="Proteomes" id="UP000075531"/>
    </source>
</evidence>
<accession>A0A151B6I7</accession>
<dbReference type="GO" id="GO:0016994">
    <property type="term" value="F:precorrin-6A reductase activity"/>
    <property type="evidence" value="ECO:0007669"/>
    <property type="project" value="InterPro"/>
</dbReference>
<organism evidence="4 5">
    <name type="scientific">Clostridium tepidiprofundi DSM 19306</name>
    <dbReference type="NCBI Taxonomy" id="1121338"/>
    <lineage>
        <taxon>Bacteria</taxon>
        <taxon>Bacillati</taxon>
        <taxon>Bacillota</taxon>
        <taxon>Clostridia</taxon>
        <taxon>Eubacteriales</taxon>
        <taxon>Clostridiaceae</taxon>
        <taxon>Clostridium</taxon>
    </lineage>
</organism>
<dbReference type="PANTHER" id="PTHR36925:SF1">
    <property type="entry name" value="COBALT-PRECORRIN-6A REDUCTASE"/>
    <property type="match status" value="1"/>
</dbReference>
<name>A0A151B6I7_9CLOT</name>
<dbReference type="Pfam" id="PF02571">
    <property type="entry name" value="CbiJ"/>
    <property type="match status" value="1"/>
</dbReference>
<dbReference type="PATRIC" id="fig|1121338.3.peg.453"/>
<sequence>MIGLILGTSEGKKIVSLLNEFTDDLFISTATAYGGQLLEKYKYKILNSKPLDVNGMIHAINTNNIHILIDASHPYAVEVTKNAIEASRVCRIQYVRYERPSIIDKYINSKNIIIVNSYKDLYKYLINIRGNILNTTGSRNIEKILDMNLPNRIIHRVLPSSNVIEKLYKLGIRTEDIIAIKGPVSYELNYAFIKEYKVVAVLMKDSGIQGGTEEKINAILDCGAYAFVIARKNIQYDTQHDKVFSCERTLVEYINKKFRT</sequence>
<keyword evidence="5" id="KW-1185">Reference proteome</keyword>